<name>A0ABX3NN53_9GAMM</name>
<gene>
    <name evidence="1" type="ORF">B5J93_03795</name>
</gene>
<dbReference type="EMBL" id="MXAP01000038">
    <property type="protein sequence ID" value="OPH39481.1"/>
    <property type="molecule type" value="Genomic_DNA"/>
</dbReference>
<dbReference type="Proteomes" id="UP000190777">
    <property type="component" value="Unassembled WGS sequence"/>
</dbReference>
<comment type="caution">
    <text evidence="1">The sequence shown here is derived from an EMBL/GenBank/DDBJ whole genome shotgun (WGS) entry which is preliminary data.</text>
</comment>
<evidence type="ECO:0000313" key="1">
    <source>
        <dbReference type="EMBL" id="OPH39481.1"/>
    </source>
</evidence>
<evidence type="ECO:0000313" key="2">
    <source>
        <dbReference type="Proteomes" id="UP000190777"/>
    </source>
</evidence>
<organism evidence="1 2">
    <name type="scientific">Moraxella equi</name>
    <dbReference type="NCBI Taxonomy" id="60442"/>
    <lineage>
        <taxon>Bacteria</taxon>
        <taxon>Pseudomonadati</taxon>
        <taxon>Pseudomonadota</taxon>
        <taxon>Gammaproteobacteria</taxon>
        <taxon>Moraxellales</taxon>
        <taxon>Moraxellaceae</taxon>
        <taxon>Moraxella</taxon>
    </lineage>
</organism>
<accession>A0ABX3NN53</accession>
<reference evidence="1 2" key="1">
    <citation type="submission" date="2017-03" db="EMBL/GenBank/DDBJ databases">
        <title>Draft genome sequence of Moraxella equi CCUG 4950T type strain.</title>
        <authorList>
            <person name="Salva-Serra F."/>
            <person name="Engstrom-Jakobsson H."/>
            <person name="Thorell K."/>
            <person name="Jaen-Luchoro D."/>
            <person name="Gonzales-Siles L."/>
            <person name="Karlsson R."/>
            <person name="Yazdan S."/>
            <person name="Boulund F."/>
            <person name="Johnning A."/>
            <person name="Engstrand L."/>
            <person name="Kristiansson E."/>
            <person name="Moore E."/>
        </authorList>
    </citation>
    <scope>NUCLEOTIDE SEQUENCE [LARGE SCALE GENOMIC DNA]</scope>
    <source>
        <strain evidence="1 2">CCUG 4950</strain>
    </source>
</reference>
<sequence length="120" mass="13297">MGYFSINWRCLLFGGDFIYNGNKFLGAITMQVTAVIQNNTLIIPNVDLSQLAPYADNHGMIEFDQSILEMLVKLKVAKKPIKARKSIQELAGGLANKTTVVATVEEMNESIAEVYASREI</sequence>
<keyword evidence="2" id="KW-1185">Reference proteome</keyword>
<protein>
    <submittedName>
        <fullName evidence="1">Uncharacterized protein</fullName>
    </submittedName>
</protein>
<proteinExistence type="predicted"/>